<feature type="region of interest" description="Disordered" evidence="2">
    <location>
        <begin position="75"/>
        <end position="96"/>
    </location>
</feature>
<feature type="non-terminal residue" evidence="4">
    <location>
        <position position="444"/>
    </location>
</feature>
<comment type="caution">
    <text evidence="4">The sequence shown here is derived from an EMBL/GenBank/DDBJ whole genome shotgun (WGS) entry which is preliminary data.</text>
</comment>
<dbReference type="GO" id="GO:0031175">
    <property type="term" value="P:neuron projection development"/>
    <property type="evidence" value="ECO:0007669"/>
    <property type="project" value="TreeGrafter"/>
</dbReference>
<feature type="domain" description="G protein-regulated inducer of neurite outgrowth C-terminal" evidence="3">
    <location>
        <begin position="325"/>
        <end position="441"/>
    </location>
</feature>
<reference evidence="4 5" key="1">
    <citation type="submission" date="2019-09" db="EMBL/GenBank/DDBJ databases">
        <title>Bird 10,000 Genomes (B10K) Project - Family phase.</title>
        <authorList>
            <person name="Zhang G."/>
        </authorList>
    </citation>
    <scope>NUCLEOTIDE SEQUENCE [LARGE SCALE GENOMIC DNA]</scope>
    <source>
        <strain evidence="4">B10K-DU-002-42</strain>
        <tissue evidence="4">Muscle</tissue>
    </source>
</reference>
<evidence type="ECO:0000256" key="2">
    <source>
        <dbReference type="SAM" id="MobiDB-lite"/>
    </source>
</evidence>
<dbReference type="Pfam" id="PF15235">
    <property type="entry name" value="GRIN_C"/>
    <property type="match status" value="1"/>
</dbReference>
<feature type="compositionally biased region" description="Polar residues" evidence="2">
    <location>
        <begin position="246"/>
        <end position="257"/>
    </location>
</feature>
<dbReference type="GO" id="GO:0005886">
    <property type="term" value="C:plasma membrane"/>
    <property type="evidence" value="ECO:0007669"/>
    <property type="project" value="TreeGrafter"/>
</dbReference>
<keyword evidence="5" id="KW-1185">Reference proteome</keyword>
<organism evidence="4 5">
    <name type="scientific">Pycnonotus jocosus</name>
    <name type="common">Red-whiskered bulbul</name>
    <name type="synonym">Lanius jocosus</name>
    <dbReference type="NCBI Taxonomy" id="182897"/>
    <lineage>
        <taxon>Eukaryota</taxon>
        <taxon>Metazoa</taxon>
        <taxon>Chordata</taxon>
        <taxon>Craniata</taxon>
        <taxon>Vertebrata</taxon>
        <taxon>Euteleostomi</taxon>
        <taxon>Archelosauria</taxon>
        <taxon>Archosauria</taxon>
        <taxon>Dinosauria</taxon>
        <taxon>Saurischia</taxon>
        <taxon>Theropoda</taxon>
        <taxon>Coelurosauria</taxon>
        <taxon>Aves</taxon>
        <taxon>Neognathae</taxon>
        <taxon>Neoaves</taxon>
        <taxon>Telluraves</taxon>
        <taxon>Australaves</taxon>
        <taxon>Passeriformes</taxon>
        <taxon>Sylvioidea</taxon>
        <taxon>Pycnonotidae</taxon>
        <taxon>Pycnonotus</taxon>
    </lineage>
</organism>
<accession>A0A7L2NT10</accession>
<evidence type="ECO:0000313" key="4">
    <source>
        <dbReference type="EMBL" id="NXR75156.1"/>
    </source>
</evidence>
<dbReference type="InterPro" id="IPR032745">
    <property type="entry name" value="GRIN_C"/>
</dbReference>
<dbReference type="PANTHER" id="PTHR15718">
    <property type="entry name" value="G PROTEIN-REGULATED INDUCER OF NEURITE OUTGROWTH C-TERMINAL DOMAIN-CONTAINING PROTEIN"/>
    <property type="match status" value="1"/>
</dbReference>
<feature type="region of interest" description="Disordered" evidence="2">
    <location>
        <begin position="123"/>
        <end position="158"/>
    </location>
</feature>
<feature type="compositionally biased region" description="Polar residues" evidence="2">
    <location>
        <begin position="224"/>
        <end position="233"/>
    </location>
</feature>
<dbReference type="AlphaFoldDB" id="A0A7L2NT10"/>
<gene>
    <name evidence="4" type="primary">Gprin1</name>
    <name evidence="4" type="ORF">PYCJOC_R04804</name>
</gene>
<name>A0A7L2NT10_PYCJO</name>
<proteinExistence type="predicted"/>
<dbReference type="InterPro" id="IPR026646">
    <property type="entry name" value="GPRIN2-like/GPRIN3"/>
</dbReference>
<feature type="non-terminal residue" evidence="4">
    <location>
        <position position="1"/>
    </location>
</feature>
<evidence type="ECO:0000256" key="1">
    <source>
        <dbReference type="ARBA" id="ARBA00002358"/>
    </source>
</evidence>
<dbReference type="OrthoDB" id="9937185at2759"/>
<feature type="compositionally biased region" description="Polar residues" evidence="2">
    <location>
        <begin position="139"/>
        <end position="158"/>
    </location>
</feature>
<comment type="function">
    <text evidence="1">May be involved in neurite outgrowth.</text>
</comment>
<dbReference type="Proteomes" id="UP000535705">
    <property type="component" value="Unassembled WGS sequence"/>
</dbReference>
<sequence length="444" mass="45810">GLAWEKPSLGMGSAKEPEGLQVLSHQAGAEDACEPSASSPGCPAAGECLPSSGCAAGACAMRTCCVAEAESQGTKASSVAEKKVPSPAEPAPGTLLQDTSTEQSVAVATGSCRGPIGAAPACGPTGMGVPNTQKEDAAPTSSVPNPCLQATSKNTGSTPALAKHVAFVETTASIGTAELPSQEQPQDSKGTSLGIGGRSEPGPSSTALGQGKAERSSARDVGAGSSQQPQTAKQLCESYSFEVTPPQDTGTQDMGTQVDSRVSLVSVALSPMSPPCGAAAFTFPKRETASAAPRLEPFKKDAEMQVSMPVETRSVATGPMTPVAKSPQTSYPEVQVKGTVPEVVEEEPPEPIREVSWDEKGMTWEVYGASMEVEVLGMAIQKHLEKQIEEHGRQVVVTPQTTRTGSVKGGPRKGEAKRQPSVFRALLQNVRRPRCCSRAGPAME</sequence>
<dbReference type="EMBL" id="VWYP01011444">
    <property type="protein sequence ID" value="NXR75156.1"/>
    <property type="molecule type" value="Genomic_DNA"/>
</dbReference>
<feature type="region of interest" description="Disordered" evidence="2">
    <location>
        <begin position="174"/>
        <end position="257"/>
    </location>
</feature>
<feature type="region of interest" description="Disordered" evidence="2">
    <location>
        <begin position="312"/>
        <end position="333"/>
    </location>
</feature>
<feature type="compositionally biased region" description="Polar residues" evidence="2">
    <location>
        <begin position="174"/>
        <end position="191"/>
    </location>
</feature>
<dbReference type="PANTHER" id="PTHR15718:SF7">
    <property type="entry name" value="G PROTEIN-REGULATED INDUCER OF NEURITE OUTGROWTH 1"/>
    <property type="match status" value="1"/>
</dbReference>
<protein>
    <submittedName>
        <fullName evidence="4">GRIN1 protein</fullName>
    </submittedName>
</protein>
<evidence type="ECO:0000313" key="5">
    <source>
        <dbReference type="Proteomes" id="UP000535705"/>
    </source>
</evidence>
<evidence type="ECO:0000259" key="3">
    <source>
        <dbReference type="Pfam" id="PF15235"/>
    </source>
</evidence>
<feature type="region of interest" description="Disordered" evidence="2">
    <location>
        <begin position="401"/>
        <end position="422"/>
    </location>
</feature>